<evidence type="ECO:0008006" key="10">
    <source>
        <dbReference type="Google" id="ProtNLM"/>
    </source>
</evidence>
<evidence type="ECO:0000256" key="2">
    <source>
        <dbReference type="ARBA" id="ARBA00006275"/>
    </source>
</evidence>
<proteinExistence type="inferred from homology"/>
<evidence type="ECO:0000259" key="7">
    <source>
        <dbReference type="Pfam" id="PF14322"/>
    </source>
</evidence>
<feature type="domain" description="RagB/SusD" evidence="6">
    <location>
        <begin position="337"/>
        <end position="545"/>
    </location>
</feature>
<dbReference type="SUPFAM" id="SSF48452">
    <property type="entry name" value="TPR-like"/>
    <property type="match status" value="1"/>
</dbReference>
<evidence type="ECO:0000259" key="6">
    <source>
        <dbReference type="Pfam" id="PF07980"/>
    </source>
</evidence>
<keyword evidence="4" id="KW-0472">Membrane</keyword>
<feature type="domain" description="SusD-like N-terminal" evidence="7">
    <location>
        <begin position="107"/>
        <end position="224"/>
    </location>
</feature>
<dbReference type="Pfam" id="PF14322">
    <property type="entry name" value="SusD-like_3"/>
    <property type="match status" value="1"/>
</dbReference>
<dbReference type="PROSITE" id="PS51257">
    <property type="entry name" value="PROKAR_LIPOPROTEIN"/>
    <property type="match status" value="1"/>
</dbReference>
<dbReference type="RefSeq" id="WP_137090512.1">
    <property type="nucleotide sequence ID" value="NZ_CP028923.1"/>
</dbReference>
<evidence type="ECO:0000313" key="8">
    <source>
        <dbReference type="EMBL" id="QCK14922.1"/>
    </source>
</evidence>
<keyword evidence="3" id="KW-0732">Signal</keyword>
<organism evidence="8 9">
    <name type="scientific">Mangrovivirga cuniculi</name>
    <dbReference type="NCBI Taxonomy" id="2715131"/>
    <lineage>
        <taxon>Bacteria</taxon>
        <taxon>Pseudomonadati</taxon>
        <taxon>Bacteroidota</taxon>
        <taxon>Cytophagia</taxon>
        <taxon>Cytophagales</taxon>
        <taxon>Mangrovivirgaceae</taxon>
        <taxon>Mangrovivirga</taxon>
    </lineage>
</organism>
<dbReference type="EMBL" id="CP028923">
    <property type="protein sequence ID" value="QCK14922.1"/>
    <property type="molecule type" value="Genomic_DNA"/>
</dbReference>
<reference evidence="8 9" key="1">
    <citation type="submission" date="2018-04" db="EMBL/GenBank/DDBJ databases">
        <title>Complete genome uncultured novel isolate.</title>
        <authorList>
            <person name="Merlino G."/>
        </authorList>
    </citation>
    <scope>NUCLEOTIDE SEQUENCE [LARGE SCALE GENOMIC DNA]</scope>
    <source>
        <strain evidence="9">R1DC9</strain>
    </source>
</reference>
<name>A0A4D7JQ53_9BACT</name>
<dbReference type="Pfam" id="PF07980">
    <property type="entry name" value="SusD_RagB"/>
    <property type="match status" value="1"/>
</dbReference>
<dbReference type="InterPro" id="IPR033985">
    <property type="entry name" value="SusD-like_N"/>
</dbReference>
<accession>A0A4D7JQ53</accession>
<dbReference type="InterPro" id="IPR012944">
    <property type="entry name" value="SusD_RagB_dom"/>
</dbReference>
<dbReference type="KEGG" id="fpf:DCC35_09305"/>
<dbReference type="OrthoDB" id="636214at2"/>
<evidence type="ECO:0000313" key="9">
    <source>
        <dbReference type="Proteomes" id="UP000298616"/>
    </source>
</evidence>
<comment type="subcellular location">
    <subcellularLocation>
        <location evidence="1">Cell outer membrane</location>
    </subcellularLocation>
</comment>
<dbReference type="InterPro" id="IPR011990">
    <property type="entry name" value="TPR-like_helical_dom_sf"/>
</dbReference>
<dbReference type="GO" id="GO:0009279">
    <property type="term" value="C:cell outer membrane"/>
    <property type="evidence" value="ECO:0007669"/>
    <property type="project" value="UniProtKB-SubCell"/>
</dbReference>
<evidence type="ECO:0000256" key="4">
    <source>
        <dbReference type="ARBA" id="ARBA00023136"/>
    </source>
</evidence>
<comment type="similarity">
    <text evidence="2">Belongs to the SusD family.</text>
</comment>
<keyword evidence="9" id="KW-1185">Reference proteome</keyword>
<dbReference type="AlphaFoldDB" id="A0A4D7JQ53"/>
<sequence length="546" mass="61081">MKALYSFLILLLLITSCDDYLVEEPTTEITESDFFTSEENAIRAVNAVYDPLGWGESSILGSGGHSYEFIIGDICTDDSEKGSTNGDQAGITFLKNFTSGAGSSNLSVLWSKHYIAIARANFVIKNLENSPLDEAVVRELEAEVKFVRAYSYFLLVRIFGPVPLFDRPVTPEQINAKDFTNTPINEIYLQIEDDLNFAIENLPVKGVREIGRANKGAAAAYLARAIMYQLGTDNTNQHTWQEVLELTDDFIDGQYGSYSLVSNYAELFDPMGENNEESIFEIQAIDNDIDPFNEGPYVGSQWSIFQHPQFMGGWGFNTPTEDLANSFESNDPRRHNTALAIGEHAYGVEMIESIRNQTGYYPKKALLPPDIWGSGGDGKRKGSEYNVRKFRYADILLMNAEAAYYTGNTSQSILRLTEIRNRASQSTFPRGFDVNDPEGFTLTGFSPLDNSIIPSSGQELLDFIYLERRREFGMEQLRFWDLVRTGRYVATMEMKYGTSSSVILDHSFVSGGERTAGLTIVNPIPVFPIPAFEVADWGILQNPGYN</sequence>
<evidence type="ECO:0000256" key="3">
    <source>
        <dbReference type="ARBA" id="ARBA00022729"/>
    </source>
</evidence>
<protein>
    <recommendedName>
        <fullName evidence="10">RagB/SusD family nutrient uptake outer membrane protein</fullName>
    </recommendedName>
</protein>
<keyword evidence="5" id="KW-0998">Cell outer membrane</keyword>
<gene>
    <name evidence="8" type="ORF">DCC35_09305</name>
</gene>
<evidence type="ECO:0000256" key="5">
    <source>
        <dbReference type="ARBA" id="ARBA00023237"/>
    </source>
</evidence>
<evidence type="ECO:0000256" key="1">
    <source>
        <dbReference type="ARBA" id="ARBA00004442"/>
    </source>
</evidence>
<dbReference type="Proteomes" id="UP000298616">
    <property type="component" value="Chromosome"/>
</dbReference>
<dbReference type="Gene3D" id="1.25.40.390">
    <property type="match status" value="1"/>
</dbReference>